<keyword evidence="9 14" id="KW-0479">Metal-binding</keyword>
<evidence type="ECO:0000256" key="4">
    <source>
        <dbReference type="ARBA" id="ARBA00008391"/>
    </source>
</evidence>
<dbReference type="NCBIfam" id="TIGR01203">
    <property type="entry name" value="HGPRTase"/>
    <property type="match status" value="1"/>
</dbReference>
<reference evidence="16 17" key="1">
    <citation type="journal article" date="2013" name="PLoS ONE">
        <title>Predicting the Proteins of Angomonas deanei, Strigomonas culicis and Their Respective Endosymbionts Reveals New Aspects of the Trypanosomatidae Family.</title>
        <authorList>
            <person name="Motta M.C."/>
            <person name="Martins A.C."/>
            <person name="de Souza S.S."/>
            <person name="Catta-Preta C.M."/>
            <person name="Silva R."/>
            <person name="Klein C.C."/>
            <person name="de Almeida L.G."/>
            <person name="de Lima Cunha O."/>
            <person name="Ciapina L.P."/>
            <person name="Brocchi M."/>
            <person name="Colabardini A.C."/>
            <person name="de Araujo Lima B."/>
            <person name="Machado C.R."/>
            <person name="de Almeida Soares C.M."/>
            <person name="Probst C.M."/>
            <person name="de Menezes C.B."/>
            <person name="Thompson C.E."/>
            <person name="Bartholomeu D.C."/>
            <person name="Gradia D.F."/>
            <person name="Pavoni D.P."/>
            <person name="Grisard E.C."/>
            <person name="Fantinatti-Garboggini F."/>
            <person name="Marchini F.K."/>
            <person name="Rodrigues-Luiz G.F."/>
            <person name="Wagner G."/>
            <person name="Goldman G.H."/>
            <person name="Fietto J.L."/>
            <person name="Elias M.C."/>
            <person name="Goldman M.H."/>
            <person name="Sagot M.F."/>
            <person name="Pereira M."/>
            <person name="Stoco P.H."/>
            <person name="de Mendonca-Neto R.P."/>
            <person name="Teixeira S.M."/>
            <person name="Maciel T.E."/>
            <person name="de Oliveira Mendes T.A."/>
            <person name="Urmenyi T.P."/>
            <person name="de Souza W."/>
            <person name="Schenkman S."/>
            <person name="de Vasconcelos A.T."/>
        </authorList>
    </citation>
    <scope>NUCLEOTIDE SEQUENCE [LARGE SCALE GENOMIC DNA]</scope>
</reference>
<evidence type="ECO:0000256" key="13">
    <source>
        <dbReference type="ARBA" id="ARBA00025301"/>
    </source>
</evidence>
<organism evidence="16 17">
    <name type="scientific">Strigomonas culicis</name>
    <dbReference type="NCBI Taxonomy" id="28005"/>
    <lineage>
        <taxon>Eukaryota</taxon>
        <taxon>Discoba</taxon>
        <taxon>Euglenozoa</taxon>
        <taxon>Kinetoplastea</taxon>
        <taxon>Metakinetoplastina</taxon>
        <taxon>Trypanosomatida</taxon>
        <taxon>Trypanosomatidae</taxon>
        <taxon>Strigomonadinae</taxon>
        <taxon>Strigomonas</taxon>
    </lineage>
</organism>
<dbReference type="GO" id="GO:0006178">
    <property type="term" value="P:guanine salvage"/>
    <property type="evidence" value="ECO:0007669"/>
    <property type="project" value="TreeGrafter"/>
</dbReference>
<evidence type="ECO:0000256" key="8">
    <source>
        <dbReference type="ARBA" id="ARBA00022679"/>
    </source>
</evidence>
<evidence type="ECO:0000313" key="16">
    <source>
        <dbReference type="EMBL" id="EPY24688.1"/>
    </source>
</evidence>
<keyword evidence="7 14" id="KW-0328">Glycosyltransferase</keyword>
<proteinExistence type="inferred from homology"/>
<keyword evidence="10 14" id="KW-0660">Purine salvage</keyword>
<dbReference type="InterPro" id="IPR029057">
    <property type="entry name" value="PRTase-like"/>
</dbReference>
<comment type="similarity">
    <text evidence="4 14">Belongs to the purine/pyrimidine phosphoribosyltransferase family.</text>
</comment>
<dbReference type="InterPro" id="IPR050408">
    <property type="entry name" value="HGPRT"/>
</dbReference>
<dbReference type="Gene3D" id="3.40.50.2020">
    <property type="match status" value="1"/>
</dbReference>
<name>S9U717_9TRYP</name>
<dbReference type="AlphaFoldDB" id="S9U717"/>
<evidence type="ECO:0000256" key="12">
    <source>
        <dbReference type="ARBA" id="ARBA00022842"/>
    </source>
</evidence>
<comment type="pathway">
    <text evidence="3 14">Purine metabolism; IMP biosynthesis via salvage pathway; IMP from hypoxanthine: step 1/1.</text>
</comment>
<dbReference type="CDD" id="cd06223">
    <property type="entry name" value="PRTases_typeI"/>
    <property type="match status" value="1"/>
</dbReference>
<feature type="domain" description="Phosphoribosyltransferase" evidence="15">
    <location>
        <begin position="35"/>
        <end position="182"/>
    </location>
</feature>
<evidence type="ECO:0000256" key="11">
    <source>
        <dbReference type="ARBA" id="ARBA00022741"/>
    </source>
</evidence>
<dbReference type="UniPathway" id="UPA00591">
    <property type="reaction ID" value="UER00648"/>
</dbReference>
<dbReference type="GO" id="GO:0005829">
    <property type="term" value="C:cytosol"/>
    <property type="evidence" value="ECO:0007669"/>
    <property type="project" value="TreeGrafter"/>
</dbReference>
<gene>
    <name evidence="16" type="ORF">STCU_07055</name>
</gene>
<dbReference type="PANTHER" id="PTHR43340:SF1">
    <property type="entry name" value="HYPOXANTHINE PHOSPHORIBOSYLTRANSFERASE"/>
    <property type="match status" value="1"/>
</dbReference>
<comment type="catalytic activity">
    <reaction evidence="14">
        <text>IMP + diphosphate = hypoxanthine + 5-phospho-alpha-D-ribose 1-diphosphate</text>
        <dbReference type="Rhea" id="RHEA:17973"/>
        <dbReference type="ChEBI" id="CHEBI:17368"/>
        <dbReference type="ChEBI" id="CHEBI:33019"/>
        <dbReference type="ChEBI" id="CHEBI:58017"/>
        <dbReference type="ChEBI" id="CHEBI:58053"/>
        <dbReference type="EC" id="2.4.2.8"/>
    </reaction>
</comment>
<dbReference type="GO" id="GO:0046100">
    <property type="term" value="P:hypoxanthine metabolic process"/>
    <property type="evidence" value="ECO:0007669"/>
    <property type="project" value="TreeGrafter"/>
</dbReference>
<comment type="subcellular location">
    <subcellularLocation>
        <location evidence="2 14">Cytoplasm</location>
    </subcellularLocation>
</comment>
<dbReference type="Proteomes" id="UP000015354">
    <property type="component" value="Unassembled WGS sequence"/>
</dbReference>
<evidence type="ECO:0000256" key="6">
    <source>
        <dbReference type="ARBA" id="ARBA00022490"/>
    </source>
</evidence>
<dbReference type="GO" id="GO:0032263">
    <property type="term" value="P:GMP salvage"/>
    <property type="evidence" value="ECO:0007669"/>
    <property type="project" value="TreeGrafter"/>
</dbReference>
<keyword evidence="6 14" id="KW-0963">Cytoplasm</keyword>
<evidence type="ECO:0000256" key="9">
    <source>
        <dbReference type="ARBA" id="ARBA00022723"/>
    </source>
</evidence>
<evidence type="ECO:0000256" key="3">
    <source>
        <dbReference type="ARBA" id="ARBA00004669"/>
    </source>
</evidence>
<comment type="function">
    <text evidence="13">Converts guanine to guanosine monophosphate, and hypoxanthine to inosine monophosphate. Transfers the 5-phosphoribosyl group from 5-phosphoribosylpyrophosphate onto the purine. Plays a central role in the generation of purine nucleotides through the purine salvage pathway.</text>
</comment>
<sequence>MTSVPAPRPPLSEEYPMATKILVSAEEIQARTWKVAQKIAEDYKDKNLNDSTQPLIVLCVLKGSFMFCADLCRMLEALHVPVKVEFLCVKSYGTGTVTSGEVQLLLDMREQVVGQHILLVEDIIDSAVTMQYLKKLLLNRGPASLKTVVLLDKPDRRKVQLDADYVVVQIPNEFVIGYGMDFAERYRGLKDVCVLKPSYYMPKEAETTNKTRSKL</sequence>
<keyword evidence="11 14" id="KW-0547">Nucleotide-binding</keyword>
<dbReference type="PANTHER" id="PTHR43340">
    <property type="entry name" value="HYPOXANTHINE-GUANINE PHOSPHORIBOSYLTRANSFERASE"/>
    <property type="match status" value="1"/>
</dbReference>
<dbReference type="SUPFAM" id="SSF53271">
    <property type="entry name" value="PRTase-like"/>
    <property type="match status" value="1"/>
</dbReference>
<dbReference type="GO" id="GO:0032264">
    <property type="term" value="P:IMP salvage"/>
    <property type="evidence" value="ECO:0007669"/>
    <property type="project" value="UniProtKB-UniPathway"/>
</dbReference>
<evidence type="ECO:0000256" key="14">
    <source>
        <dbReference type="RuleBase" id="RU364099"/>
    </source>
</evidence>
<evidence type="ECO:0000256" key="10">
    <source>
        <dbReference type="ARBA" id="ARBA00022726"/>
    </source>
</evidence>
<evidence type="ECO:0000256" key="7">
    <source>
        <dbReference type="ARBA" id="ARBA00022676"/>
    </source>
</evidence>
<dbReference type="Pfam" id="PF00156">
    <property type="entry name" value="Pribosyltran"/>
    <property type="match status" value="1"/>
</dbReference>
<dbReference type="GO" id="GO:0000287">
    <property type="term" value="F:magnesium ion binding"/>
    <property type="evidence" value="ECO:0007669"/>
    <property type="project" value="TreeGrafter"/>
</dbReference>
<comment type="caution">
    <text evidence="16">The sequence shown here is derived from an EMBL/GenBank/DDBJ whole genome shotgun (WGS) entry which is preliminary data.</text>
</comment>
<keyword evidence="17" id="KW-1185">Reference proteome</keyword>
<accession>S9U717</accession>
<dbReference type="OrthoDB" id="9449045at2759"/>
<keyword evidence="8 14" id="KW-0808">Transferase</keyword>
<dbReference type="GO" id="GO:0006166">
    <property type="term" value="P:purine ribonucleoside salvage"/>
    <property type="evidence" value="ECO:0007669"/>
    <property type="project" value="UniProtKB-KW"/>
</dbReference>
<protein>
    <recommendedName>
        <fullName evidence="5 14">Hypoxanthine phosphoribosyltransferase</fullName>
        <ecNumber evidence="5 14">2.4.2.8</ecNumber>
    </recommendedName>
</protein>
<evidence type="ECO:0000256" key="1">
    <source>
        <dbReference type="ARBA" id="ARBA00001946"/>
    </source>
</evidence>
<dbReference type="FunFam" id="3.40.50.2020:FF:000006">
    <property type="entry name" value="Hypoxanthine phosphoribosyltransferase"/>
    <property type="match status" value="1"/>
</dbReference>
<dbReference type="GO" id="GO:0004422">
    <property type="term" value="F:hypoxanthine phosphoribosyltransferase activity"/>
    <property type="evidence" value="ECO:0007669"/>
    <property type="project" value="InterPro"/>
</dbReference>
<evidence type="ECO:0000313" key="17">
    <source>
        <dbReference type="Proteomes" id="UP000015354"/>
    </source>
</evidence>
<dbReference type="EC" id="2.4.2.8" evidence="5 14"/>
<keyword evidence="12 14" id="KW-0460">Magnesium</keyword>
<evidence type="ECO:0000256" key="2">
    <source>
        <dbReference type="ARBA" id="ARBA00004496"/>
    </source>
</evidence>
<dbReference type="InterPro" id="IPR005904">
    <property type="entry name" value="Hxn_phspho_trans"/>
</dbReference>
<dbReference type="InterPro" id="IPR000836">
    <property type="entry name" value="PRTase_dom"/>
</dbReference>
<dbReference type="GO" id="GO:0000166">
    <property type="term" value="F:nucleotide binding"/>
    <property type="evidence" value="ECO:0007669"/>
    <property type="project" value="UniProtKB-KW"/>
</dbReference>
<evidence type="ECO:0000256" key="5">
    <source>
        <dbReference type="ARBA" id="ARBA00011895"/>
    </source>
</evidence>
<comment type="cofactor">
    <cofactor evidence="1 14">
        <name>Mg(2+)</name>
        <dbReference type="ChEBI" id="CHEBI:18420"/>
    </cofactor>
</comment>
<dbReference type="EMBL" id="ATMH01007055">
    <property type="protein sequence ID" value="EPY24688.1"/>
    <property type="molecule type" value="Genomic_DNA"/>
</dbReference>
<evidence type="ECO:0000259" key="15">
    <source>
        <dbReference type="Pfam" id="PF00156"/>
    </source>
</evidence>